<proteinExistence type="predicted"/>
<organism evidence="1 2">
    <name type="scientific">Apis cerana cerana</name>
    <name type="common">Oriental honeybee</name>
    <dbReference type="NCBI Taxonomy" id="94128"/>
    <lineage>
        <taxon>Eukaryota</taxon>
        <taxon>Metazoa</taxon>
        <taxon>Ecdysozoa</taxon>
        <taxon>Arthropoda</taxon>
        <taxon>Hexapoda</taxon>
        <taxon>Insecta</taxon>
        <taxon>Pterygota</taxon>
        <taxon>Neoptera</taxon>
        <taxon>Endopterygota</taxon>
        <taxon>Hymenoptera</taxon>
        <taxon>Apocrita</taxon>
        <taxon>Aculeata</taxon>
        <taxon>Apoidea</taxon>
        <taxon>Anthophila</taxon>
        <taxon>Apidae</taxon>
        <taxon>Apis</taxon>
    </lineage>
</organism>
<keyword evidence="2" id="KW-1185">Reference proteome</keyword>
<reference evidence="1 2" key="1">
    <citation type="submission" date="2014-07" db="EMBL/GenBank/DDBJ databases">
        <title>Genomic and transcriptomic analysis on Apis cerana provide comprehensive insights into honey bee biology.</title>
        <authorList>
            <person name="Diao Q."/>
            <person name="Sun L."/>
            <person name="Zheng H."/>
            <person name="Zheng H."/>
            <person name="Xu S."/>
            <person name="Wang S."/>
            <person name="Zeng Z."/>
            <person name="Hu F."/>
            <person name="Su S."/>
            <person name="Wu J."/>
        </authorList>
    </citation>
    <scope>NUCLEOTIDE SEQUENCE [LARGE SCALE GENOMIC DNA]</scope>
    <source>
        <tissue evidence="1">Pupae without intestine</tissue>
    </source>
</reference>
<sequence length="70" mass="7784">MEYETVRINKLKGLENWASWKFQVRLTLKSCGAWEIVTGESILPVPGDDTANQASTVSIKLDSTAQLLQC</sequence>
<evidence type="ECO:0000313" key="2">
    <source>
        <dbReference type="Proteomes" id="UP000242457"/>
    </source>
</evidence>
<accession>A0A2A3E009</accession>
<dbReference type="Proteomes" id="UP000242457">
    <property type="component" value="Unassembled WGS sequence"/>
</dbReference>
<dbReference type="EMBL" id="KZ288517">
    <property type="protein sequence ID" value="PBC25105.1"/>
    <property type="molecule type" value="Genomic_DNA"/>
</dbReference>
<dbReference type="OrthoDB" id="7554908at2759"/>
<protein>
    <submittedName>
        <fullName evidence="1">Uncharacterized protein</fullName>
    </submittedName>
</protein>
<dbReference type="AlphaFoldDB" id="A0A2A3E009"/>
<evidence type="ECO:0000313" key="1">
    <source>
        <dbReference type="EMBL" id="PBC25105.1"/>
    </source>
</evidence>
<gene>
    <name evidence="1" type="ORF">APICC_05439</name>
</gene>
<name>A0A2A3E009_APICC</name>